<proteinExistence type="predicted"/>
<name>A0A8S5MK80_9CAUD</name>
<reference evidence="1" key="1">
    <citation type="journal article" date="2021" name="Proc. Natl. Acad. Sci. U.S.A.">
        <title>A Catalog of Tens of Thousands of Viruses from Human Metagenomes Reveals Hidden Associations with Chronic Diseases.</title>
        <authorList>
            <person name="Tisza M.J."/>
            <person name="Buck C.B."/>
        </authorList>
    </citation>
    <scope>NUCLEOTIDE SEQUENCE</scope>
    <source>
        <strain evidence="1">Ctrpg19</strain>
    </source>
</reference>
<protein>
    <submittedName>
        <fullName evidence="1">DNA polymerase II small subunit</fullName>
    </submittedName>
</protein>
<sequence length="395" mass="45881">MDMFDKLQDESVIDYIMRLAELKKDNKGITWQLIADYVGENFCLDRTESWVRKTVKKELGLIPDEHEDILDCIQEQQEILDETYLKIKKEKAKLSDERVQVNAYYRTLAREETIQEIAIKTAQEMSNKKILQKFQPSVTGDKEAILCISDWHYGIEIKNPWNEFNTEICKDRVSKLLAETIKRIKENKCKVLHIANLGDLIAGRIHLNLRLDSRIDVITQTMQVSEILAEFINELTKYVYVDYYDCIDNHSRLEPNKKEAQELETLARIIPWYLKERFKDNDNIVINSNKFGYDISTFESLGHKVISVHGDKDKPATVMQSISSFTRDQYDLVLMAHRHHVYMDESCGTLLVCNGSLMGTDSFAQKLRLNSPASQNLIIVSKDLVMDTLYRIVLV</sequence>
<accession>A0A8S5MK80</accession>
<dbReference type="InterPro" id="IPR029052">
    <property type="entry name" value="Metallo-depent_PP-like"/>
</dbReference>
<dbReference type="EMBL" id="BK014923">
    <property type="protein sequence ID" value="DAD82650.1"/>
    <property type="molecule type" value="Genomic_DNA"/>
</dbReference>
<evidence type="ECO:0000313" key="1">
    <source>
        <dbReference type="EMBL" id="DAD82650.1"/>
    </source>
</evidence>
<dbReference type="Gene3D" id="3.60.21.10">
    <property type="match status" value="1"/>
</dbReference>
<dbReference type="SUPFAM" id="SSF56300">
    <property type="entry name" value="Metallo-dependent phosphatases"/>
    <property type="match status" value="1"/>
</dbReference>
<organism evidence="1">
    <name type="scientific">Siphoviridae sp. ctrpg19</name>
    <dbReference type="NCBI Taxonomy" id="2826481"/>
    <lineage>
        <taxon>Viruses</taxon>
        <taxon>Duplodnaviria</taxon>
        <taxon>Heunggongvirae</taxon>
        <taxon>Uroviricota</taxon>
        <taxon>Caudoviricetes</taxon>
    </lineage>
</organism>